<reference evidence="4" key="1">
    <citation type="submission" date="2022-12" db="EMBL/GenBank/DDBJ databases">
        <title>Genomic Characterization of Candidatus Phytoplasma sacchari in China.</title>
        <authorList>
            <person name="Zhang R.-Y."/>
        </authorList>
    </citation>
    <scope>NUCLEOTIDE SEQUENCE [LARGE SCALE GENOMIC DNA]</scope>
    <source>
        <strain evidence="4">SCWL1</strain>
    </source>
</reference>
<comment type="similarity">
    <text evidence="1">Belongs to the nitroreductase family.</text>
</comment>
<proteinExistence type="inferred from homology"/>
<protein>
    <submittedName>
        <fullName evidence="4">Nitroreductase family protein</fullName>
    </submittedName>
</protein>
<evidence type="ECO:0000313" key="4">
    <source>
        <dbReference type="EMBL" id="WBL31568.1"/>
    </source>
</evidence>
<gene>
    <name evidence="4" type="ORF">O7R10_00695</name>
</gene>
<evidence type="ECO:0000256" key="2">
    <source>
        <dbReference type="ARBA" id="ARBA00023002"/>
    </source>
</evidence>
<accession>A0ABY7M3S3</accession>
<dbReference type="Pfam" id="PF00881">
    <property type="entry name" value="Nitroreductase"/>
    <property type="match status" value="1"/>
</dbReference>
<dbReference type="Proteomes" id="UP001210120">
    <property type="component" value="Chromosome"/>
</dbReference>
<feature type="domain" description="Nitroreductase" evidence="3">
    <location>
        <begin position="5"/>
        <end position="177"/>
    </location>
</feature>
<evidence type="ECO:0000313" key="5">
    <source>
        <dbReference type="Proteomes" id="UP001210120"/>
    </source>
</evidence>
<evidence type="ECO:0000256" key="1">
    <source>
        <dbReference type="ARBA" id="ARBA00007118"/>
    </source>
</evidence>
<keyword evidence="5" id="KW-1185">Reference proteome</keyword>
<dbReference type="Gene3D" id="3.40.109.10">
    <property type="entry name" value="NADH Oxidase"/>
    <property type="match status" value="1"/>
</dbReference>
<keyword evidence="2" id="KW-0560">Oxidoreductase</keyword>
<dbReference type="SUPFAM" id="SSF55469">
    <property type="entry name" value="FMN-dependent nitroreductase-like"/>
    <property type="match status" value="1"/>
</dbReference>
<dbReference type="EMBL" id="CP115156">
    <property type="protein sequence ID" value="WBL31568.1"/>
    <property type="molecule type" value="Genomic_DNA"/>
</dbReference>
<dbReference type="PANTHER" id="PTHR43673">
    <property type="entry name" value="NAD(P)H NITROREDUCTASE YDGI-RELATED"/>
    <property type="match status" value="1"/>
</dbReference>
<sequence length="202" mass="24117">MKIETIRNFQRNHQIPKEIWEKIFKEVSFTPSSFNLQPWFFFVIESEFYKNKLKECLIGNIKQLETSSAIVLLCGNFEKIELSKKIYDQKLIRKEITIEQKKIILEQIKKYYSYLDSNRIKNEIFLELGIISLHFILVSQKFGYNCCYMGGCHFDKLNYILNIPSQYLPAILIAIGKKTQDQIEQEQKKSFKFEPKEFVKFL</sequence>
<name>A0ABY7M3S3_9MOLU</name>
<organism evidence="4 5">
    <name type="scientific">Candidatus Phytoplasma sacchari</name>
    <dbReference type="NCBI Taxonomy" id="2609813"/>
    <lineage>
        <taxon>Bacteria</taxon>
        <taxon>Bacillati</taxon>
        <taxon>Mycoplasmatota</taxon>
        <taxon>Mollicutes</taxon>
        <taxon>Acholeplasmatales</taxon>
        <taxon>Acholeplasmataceae</taxon>
        <taxon>Candidatus Phytoplasma</taxon>
        <taxon>16SrXI (Rice yellow dwarf group)</taxon>
    </lineage>
</organism>
<evidence type="ECO:0000259" key="3">
    <source>
        <dbReference type="Pfam" id="PF00881"/>
    </source>
</evidence>
<dbReference type="InterPro" id="IPR000415">
    <property type="entry name" value="Nitroreductase-like"/>
</dbReference>
<dbReference type="InterPro" id="IPR029479">
    <property type="entry name" value="Nitroreductase"/>
</dbReference>